<gene>
    <name evidence="9" type="ORF">NMOB1V02_LOCUS9524</name>
</gene>
<keyword evidence="3 6" id="KW-0813">Transport</keyword>
<evidence type="ECO:0000256" key="3">
    <source>
        <dbReference type="ARBA" id="ARBA00022448"/>
    </source>
</evidence>
<dbReference type="EMBL" id="CAJPEX010003267">
    <property type="protein sequence ID" value="CAG0922041.1"/>
    <property type="molecule type" value="Genomic_DNA"/>
</dbReference>
<keyword evidence="4 6" id="KW-0268">Exocytosis</keyword>
<evidence type="ECO:0000256" key="6">
    <source>
        <dbReference type="PIRNR" id="PIRNR025007"/>
    </source>
</evidence>
<dbReference type="Pfam" id="PF04091">
    <property type="entry name" value="Sec15_C"/>
    <property type="match status" value="1"/>
</dbReference>
<evidence type="ECO:0000256" key="1">
    <source>
        <dbReference type="ARBA" id="ARBA00002660"/>
    </source>
</evidence>
<dbReference type="EMBL" id="OA885304">
    <property type="protein sequence ID" value="CAD7281889.1"/>
    <property type="molecule type" value="Genomic_DNA"/>
</dbReference>
<evidence type="ECO:0000256" key="4">
    <source>
        <dbReference type="ARBA" id="ARBA00022483"/>
    </source>
</evidence>
<evidence type="ECO:0000259" key="7">
    <source>
        <dbReference type="Pfam" id="PF04091"/>
    </source>
</evidence>
<dbReference type="InterPro" id="IPR048359">
    <property type="entry name" value="EXOC6_Sec15_N"/>
</dbReference>
<dbReference type="GO" id="GO:0000145">
    <property type="term" value="C:exocyst"/>
    <property type="evidence" value="ECO:0007669"/>
    <property type="project" value="UniProtKB-UniRule"/>
</dbReference>
<dbReference type="Proteomes" id="UP000678499">
    <property type="component" value="Unassembled WGS sequence"/>
</dbReference>
<evidence type="ECO:0000313" key="10">
    <source>
        <dbReference type="Proteomes" id="UP000678499"/>
    </source>
</evidence>
<dbReference type="GO" id="GO:0006893">
    <property type="term" value="P:Golgi to plasma membrane transport"/>
    <property type="evidence" value="ECO:0007669"/>
    <property type="project" value="TreeGrafter"/>
</dbReference>
<dbReference type="PIRSF" id="PIRSF025007">
    <property type="entry name" value="Sec15"/>
    <property type="match status" value="1"/>
</dbReference>
<dbReference type="InterPro" id="IPR042044">
    <property type="entry name" value="EXOC6PINT-1/Sec15/Tip20_C_dom2"/>
</dbReference>
<keyword evidence="5" id="KW-0175">Coiled coil</keyword>
<comment type="similarity">
    <text evidence="2 6">Belongs to the SEC15 family.</text>
</comment>
<feature type="domain" description="Exocyst complex component EXOC6/Sec15 N-terminal" evidence="8">
    <location>
        <begin position="60"/>
        <end position="227"/>
    </location>
</feature>
<dbReference type="GO" id="GO:0006886">
    <property type="term" value="P:intracellular protein transport"/>
    <property type="evidence" value="ECO:0007669"/>
    <property type="project" value="InterPro"/>
</dbReference>
<evidence type="ECO:0000256" key="2">
    <source>
        <dbReference type="ARBA" id="ARBA00007944"/>
    </source>
</evidence>
<evidence type="ECO:0000313" key="9">
    <source>
        <dbReference type="EMBL" id="CAD7281889.1"/>
    </source>
</evidence>
<protein>
    <recommendedName>
        <fullName evidence="6">Exocyst complex component</fullName>
    </recommendedName>
</protein>
<dbReference type="FunFam" id="1.20.58.670:FF:000002">
    <property type="entry name" value="Exocyst complex component"/>
    <property type="match status" value="1"/>
</dbReference>
<dbReference type="GO" id="GO:0016020">
    <property type="term" value="C:membrane"/>
    <property type="evidence" value="ECO:0007669"/>
    <property type="project" value="TreeGrafter"/>
</dbReference>
<dbReference type="InterPro" id="IPR042045">
    <property type="entry name" value="EXOC6/Sec15_C_dom1"/>
</dbReference>
<evidence type="ECO:0000259" key="8">
    <source>
        <dbReference type="Pfam" id="PF20651"/>
    </source>
</evidence>
<reference evidence="9" key="1">
    <citation type="submission" date="2020-11" db="EMBL/GenBank/DDBJ databases">
        <authorList>
            <person name="Tran Van P."/>
        </authorList>
    </citation>
    <scope>NUCLEOTIDE SEQUENCE</scope>
</reference>
<dbReference type="GO" id="GO:0090522">
    <property type="term" value="P:vesicle tethering involved in exocytosis"/>
    <property type="evidence" value="ECO:0007669"/>
    <property type="project" value="UniProtKB-UniRule"/>
</dbReference>
<dbReference type="AlphaFoldDB" id="A0A7R9BUM4"/>
<dbReference type="PANTHER" id="PTHR12702">
    <property type="entry name" value="SEC15"/>
    <property type="match status" value="1"/>
</dbReference>
<dbReference type="Gene3D" id="1.20.58.670">
    <property type="entry name" value="Dsl1p vesicle tethering complex, Tip20p subunit, domain D"/>
    <property type="match status" value="1"/>
</dbReference>
<organism evidence="9">
    <name type="scientific">Notodromas monacha</name>
    <dbReference type="NCBI Taxonomy" id="399045"/>
    <lineage>
        <taxon>Eukaryota</taxon>
        <taxon>Metazoa</taxon>
        <taxon>Ecdysozoa</taxon>
        <taxon>Arthropoda</taxon>
        <taxon>Crustacea</taxon>
        <taxon>Oligostraca</taxon>
        <taxon>Ostracoda</taxon>
        <taxon>Podocopa</taxon>
        <taxon>Podocopida</taxon>
        <taxon>Cypridocopina</taxon>
        <taxon>Cypridoidea</taxon>
        <taxon>Cyprididae</taxon>
        <taxon>Notodromas</taxon>
    </lineage>
</organism>
<name>A0A7R9BUM4_9CRUS</name>
<dbReference type="InterPro" id="IPR007225">
    <property type="entry name" value="EXOC6/Sec15"/>
</dbReference>
<feature type="domain" description="Exocyst complex subunit EXOC6/Sec15 C-terminal" evidence="7">
    <location>
        <begin position="353"/>
        <end position="703"/>
    </location>
</feature>
<evidence type="ECO:0000256" key="5">
    <source>
        <dbReference type="ARBA" id="ARBA00023054"/>
    </source>
</evidence>
<dbReference type="Gene3D" id="1.10.357.30">
    <property type="entry name" value="Exocyst complex subunit Sec15 C-terminal domain, N-terminal subdomain"/>
    <property type="match status" value="1"/>
</dbReference>
<dbReference type="Pfam" id="PF20651">
    <property type="entry name" value="EXOC6_Sec15_N"/>
    <property type="match status" value="1"/>
</dbReference>
<dbReference type="OrthoDB" id="10267033at2759"/>
<dbReference type="PANTHER" id="PTHR12702:SF0">
    <property type="entry name" value="EXOCYST COMPLEX COMPONENT 6"/>
    <property type="match status" value="1"/>
</dbReference>
<keyword evidence="10" id="KW-1185">Reference proteome</keyword>
<dbReference type="InterPro" id="IPR046361">
    <property type="entry name" value="EXOC6/Sec15_C"/>
</dbReference>
<sequence>MVTKHSCEPFRVHCFVCSLESNVLTSEWKDTSMEYVGEHLAADLREVKTTEHLLGLMKNLKLSIEQKDEEIERICNGSYEDFISSFQEFVQHRRESEKVREELETIMEMSKSSGREIVLLGKEVDKAQVVLENIEKAMTTLSSCLPVLEAYSRLEKEISQKDYFNSLKSLEALESDLLPKLFPYNFASQMRQRLPVLKQEIKTAAQSELKDYLLNVRRLAPKIGRIAVDQAVKSSDAVEEVAAQNMVDLTPVHHCLHLYTLLESRQEFIDYYRIQRKKQVQLALEPPSSDLVSRAFLTSLWEEALAKIKQTIGNEASVSTDLTQMIRIKELILTFCHALKGFDLQIKDMMVIVSGIQDHYISLLMKKFVEIFRVIFNEDDYQPMEVRTEEEWRRLADAFPVVTETTEGQTAVAATNKFPRKFPFSAMVPKVFEQVKQFVDECLAFSSGMGLNIAQVRDAIRKWTKDLLSCTLCGCLCALLKKPTLGLTHLMQIFVNMNHLEEAKHHVEAYIGAVTGWTGDAATLDRKDMFKEACAEAEHQIYEKLREKIDEFVELNSYDWMLDEAEGHASSYMLDLVAFLENTFQAFVNRGLPLKVGTAACIHACQHIGQKMLPVLLDPGIKQMTNGALMQFNMDVLQCEQFACSAPIPGIDETALLLCFADVRQILDLFTAWDWSTYFHDVGKEKSKYLRVSPQVALMLLERLDRGSEKKPLFTSLKKTERDKKKLMEAVQKQLKYLCRSQQQDNHSAS</sequence>
<accession>A0A7R9BUM4</accession>
<comment type="function">
    <text evidence="1 6">Component of the exocyst complex involved in the docking of exocytic vesicles with fusion sites on the plasma membrane.</text>
</comment>
<proteinExistence type="inferred from homology"/>